<dbReference type="Proteomes" id="UP000499080">
    <property type="component" value="Unassembled WGS sequence"/>
</dbReference>
<comment type="caution">
    <text evidence="2">The sequence shown here is derived from an EMBL/GenBank/DDBJ whole genome shotgun (WGS) entry which is preliminary data.</text>
</comment>
<sequence>MKIVHGKPRHSQSQGSVERANQDIENMLGTWMKDHISDQRSQVLRFVRFMRNTDYHSGIKRTPYEALFGCKPIVGLPTSSLPQDVLKDVNTEGQIEKIIESAQTMQKDETNQVM</sequence>
<dbReference type="InterPro" id="IPR001584">
    <property type="entry name" value="Integrase_cat-core"/>
</dbReference>
<gene>
    <name evidence="2" type="ORF">AVEN_126107_1</name>
</gene>
<dbReference type="OrthoDB" id="7420654at2759"/>
<dbReference type="PROSITE" id="PS50994">
    <property type="entry name" value="INTEGRASE"/>
    <property type="match status" value="1"/>
</dbReference>
<feature type="domain" description="Integrase catalytic" evidence="1">
    <location>
        <begin position="1"/>
        <end position="71"/>
    </location>
</feature>
<dbReference type="InterPro" id="IPR036397">
    <property type="entry name" value="RNaseH_sf"/>
</dbReference>
<proteinExistence type="predicted"/>
<dbReference type="SUPFAM" id="SSF53098">
    <property type="entry name" value="Ribonuclease H-like"/>
    <property type="match status" value="1"/>
</dbReference>
<dbReference type="GO" id="GO:0003676">
    <property type="term" value="F:nucleic acid binding"/>
    <property type="evidence" value="ECO:0007669"/>
    <property type="project" value="InterPro"/>
</dbReference>
<organism evidence="2 3">
    <name type="scientific">Araneus ventricosus</name>
    <name type="common">Orbweaver spider</name>
    <name type="synonym">Epeira ventricosa</name>
    <dbReference type="NCBI Taxonomy" id="182803"/>
    <lineage>
        <taxon>Eukaryota</taxon>
        <taxon>Metazoa</taxon>
        <taxon>Ecdysozoa</taxon>
        <taxon>Arthropoda</taxon>
        <taxon>Chelicerata</taxon>
        <taxon>Arachnida</taxon>
        <taxon>Araneae</taxon>
        <taxon>Araneomorphae</taxon>
        <taxon>Entelegynae</taxon>
        <taxon>Araneoidea</taxon>
        <taxon>Araneidae</taxon>
        <taxon>Araneus</taxon>
    </lineage>
</organism>
<dbReference type="AlphaFoldDB" id="A0A4Y2CKL9"/>
<evidence type="ECO:0000259" key="1">
    <source>
        <dbReference type="PROSITE" id="PS50994"/>
    </source>
</evidence>
<evidence type="ECO:0000313" key="3">
    <source>
        <dbReference type="Proteomes" id="UP000499080"/>
    </source>
</evidence>
<dbReference type="GO" id="GO:0015074">
    <property type="term" value="P:DNA integration"/>
    <property type="evidence" value="ECO:0007669"/>
    <property type="project" value="InterPro"/>
</dbReference>
<name>A0A4Y2CKL9_ARAVE</name>
<accession>A0A4Y2CKL9</accession>
<dbReference type="EMBL" id="BGPR01000209">
    <property type="protein sequence ID" value="GBM04962.1"/>
    <property type="molecule type" value="Genomic_DNA"/>
</dbReference>
<evidence type="ECO:0000313" key="2">
    <source>
        <dbReference type="EMBL" id="GBM04962.1"/>
    </source>
</evidence>
<keyword evidence="3" id="KW-1185">Reference proteome</keyword>
<dbReference type="Gene3D" id="3.30.420.10">
    <property type="entry name" value="Ribonuclease H-like superfamily/Ribonuclease H"/>
    <property type="match status" value="1"/>
</dbReference>
<reference evidence="2 3" key="1">
    <citation type="journal article" date="2019" name="Sci. Rep.">
        <title>Orb-weaving spider Araneus ventricosus genome elucidates the spidroin gene catalogue.</title>
        <authorList>
            <person name="Kono N."/>
            <person name="Nakamura H."/>
            <person name="Ohtoshi R."/>
            <person name="Moran D.A.P."/>
            <person name="Shinohara A."/>
            <person name="Yoshida Y."/>
            <person name="Fujiwara M."/>
            <person name="Mori M."/>
            <person name="Tomita M."/>
            <person name="Arakawa K."/>
        </authorList>
    </citation>
    <scope>NUCLEOTIDE SEQUENCE [LARGE SCALE GENOMIC DNA]</scope>
</reference>
<protein>
    <recommendedName>
        <fullName evidence="1">Integrase catalytic domain-containing protein</fullName>
    </recommendedName>
</protein>
<dbReference type="InterPro" id="IPR012337">
    <property type="entry name" value="RNaseH-like_sf"/>
</dbReference>